<dbReference type="Proteomes" id="UP001301388">
    <property type="component" value="Unassembled WGS sequence"/>
</dbReference>
<keyword evidence="3" id="KW-1185">Reference proteome</keyword>
<accession>A0ABU5TFD8</accession>
<dbReference type="PROSITE" id="PS51257">
    <property type="entry name" value="PROKAR_LIPOPROTEIN"/>
    <property type="match status" value="1"/>
</dbReference>
<comment type="caution">
    <text evidence="2">The sequence shown here is derived from an EMBL/GenBank/DDBJ whole genome shotgun (WGS) entry which is preliminary data.</text>
</comment>
<name>A0ABU5TFD8_9CYAN</name>
<evidence type="ECO:0000256" key="1">
    <source>
        <dbReference type="SAM" id="MobiDB-lite"/>
    </source>
</evidence>
<organism evidence="2 3">
    <name type="scientific">Pseudanabaena galeata UHCC 0370</name>
    <dbReference type="NCBI Taxonomy" id="3110310"/>
    <lineage>
        <taxon>Bacteria</taxon>
        <taxon>Bacillati</taxon>
        <taxon>Cyanobacteriota</taxon>
        <taxon>Cyanophyceae</taxon>
        <taxon>Pseudanabaenales</taxon>
        <taxon>Pseudanabaenaceae</taxon>
        <taxon>Pseudanabaena</taxon>
    </lineage>
</organism>
<gene>
    <name evidence="2" type="ORF">VB774_05065</name>
</gene>
<dbReference type="RefSeq" id="WP_323260319.1">
    <property type="nucleotide sequence ID" value="NZ_JAYGIE010000014.1"/>
</dbReference>
<dbReference type="EMBL" id="JAYGIE010000014">
    <property type="protein sequence ID" value="MEA5476984.1"/>
    <property type="molecule type" value="Genomic_DNA"/>
</dbReference>
<feature type="region of interest" description="Disordered" evidence="1">
    <location>
        <begin position="207"/>
        <end position="230"/>
    </location>
</feature>
<reference evidence="2 3" key="1">
    <citation type="submission" date="2023-12" db="EMBL/GenBank/DDBJ databases">
        <title>Baltic Sea Cyanobacteria.</title>
        <authorList>
            <person name="Delbaje E."/>
            <person name="Fewer D.P."/>
            <person name="Shishido T.K."/>
        </authorList>
    </citation>
    <scope>NUCLEOTIDE SEQUENCE [LARGE SCALE GENOMIC DNA]</scope>
    <source>
        <strain evidence="2 3">UHCC 0370</strain>
    </source>
</reference>
<proteinExistence type="predicted"/>
<evidence type="ECO:0000313" key="3">
    <source>
        <dbReference type="Proteomes" id="UP001301388"/>
    </source>
</evidence>
<evidence type="ECO:0000313" key="2">
    <source>
        <dbReference type="EMBL" id="MEA5476984.1"/>
    </source>
</evidence>
<sequence length="285" mass="31022">MPKFQTYIGIVAIAIGIVSCQQNTSPSSPPPTTNPTTEKAISYLRSQLNLSPNVAIVAESQKPQLANISDLCQTSAPTQEGLEIKLIAEDMRYTLQTNQDASKIEICGSEDAKPETTGKYTGTGYTLRYPADWQAIDLGLETSGASTVIFTPSRDIAKGLDKNDLVKQLQQKQQIYTVISRQPIDKAIASNSAENITDLKEVPFDPKVKGAKSGSKKEFTQKFRGESDAASSNSTSWKVKVLTLEANKFIYTVSYYQPDAQNASNSPNSTAFDQFANSFALIPTD</sequence>
<feature type="compositionally biased region" description="Basic and acidic residues" evidence="1">
    <location>
        <begin position="215"/>
        <end position="227"/>
    </location>
</feature>
<protein>
    <submittedName>
        <fullName evidence="2">Uncharacterized protein</fullName>
    </submittedName>
</protein>